<comment type="caution">
    <text evidence="1">The sequence shown here is derived from an EMBL/GenBank/DDBJ whole genome shotgun (WGS) entry which is preliminary data.</text>
</comment>
<proteinExistence type="predicted"/>
<reference evidence="1 2" key="1">
    <citation type="submission" date="2020-10" db="EMBL/GenBank/DDBJ databases">
        <title>Connecting structure to function with the recovery of over 1000 high-quality activated sludge metagenome-assembled genomes encoding full-length rRNA genes using long-read sequencing.</title>
        <authorList>
            <person name="Singleton C.M."/>
            <person name="Petriglieri F."/>
            <person name="Kristensen J.M."/>
            <person name="Kirkegaard R.H."/>
            <person name="Michaelsen T.Y."/>
            <person name="Andersen M.H."/>
            <person name="Karst S.M."/>
            <person name="Dueholm M.S."/>
            <person name="Nielsen P.H."/>
            <person name="Albertsen M."/>
        </authorList>
    </citation>
    <scope>NUCLEOTIDE SEQUENCE [LARGE SCALE GENOMIC DNA]</scope>
    <source>
        <strain evidence="1">EsbW_18-Q3-R4-48_BATAC.463</strain>
    </source>
</reference>
<evidence type="ECO:0000313" key="1">
    <source>
        <dbReference type="EMBL" id="MBK7416734.1"/>
    </source>
</evidence>
<protein>
    <submittedName>
        <fullName evidence="1">Uncharacterized protein</fullName>
    </submittedName>
</protein>
<dbReference type="EMBL" id="JADJMS010000046">
    <property type="protein sequence ID" value="MBK7416734.1"/>
    <property type="molecule type" value="Genomic_DNA"/>
</dbReference>
<gene>
    <name evidence="1" type="ORF">IPJ38_18145</name>
</gene>
<evidence type="ECO:0000313" key="2">
    <source>
        <dbReference type="Proteomes" id="UP000739411"/>
    </source>
</evidence>
<dbReference type="Proteomes" id="UP000739411">
    <property type="component" value="Unassembled WGS sequence"/>
</dbReference>
<sequence>MKINQAQQIFGVVIISSGLSISADIVGCLSKQEAFSVLDICRNAVTGLKTITSRRPDLVFIVAPLPDRMVTYVIKEAKKEAATCTDNTCCRLD</sequence>
<name>A0A935MUI5_9RHOO</name>
<accession>A0A935MUI5</accession>
<dbReference type="AlphaFoldDB" id="A0A935MUI5"/>
<organism evidence="1 2">
    <name type="scientific">Candidatus Dechloromonas phosphorivorans</name>
    <dbReference type="NCBI Taxonomy" id="2899244"/>
    <lineage>
        <taxon>Bacteria</taxon>
        <taxon>Pseudomonadati</taxon>
        <taxon>Pseudomonadota</taxon>
        <taxon>Betaproteobacteria</taxon>
        <taxon>Rhodocyclales</taxon>
        <taxon>Azonexaceae</taxon>
        <taxon>Dechloromonas</taxon>
    </lineage>
</organism>